<name>A0A392UM77_9FABA</name>
<keyword evidence="3" id="KW-1185">Reference proteome</keyword>
<comment type="caution">
    <text evidence="2">The sequence shown here is derived from an EMBL/GenBank/DDBJ whole genome shotgun (WGS) entry which is preliminary data.</text>
</comment>
<protein>
    <submittedName>
        <fullName evidence="2">Uncharacterized protein</fullName>
    </submittedName>
</protein>
<dbReference type="Proteomes" id="UP000265520">
    <property type="component" value="Unassembled WGS sequence"/>
</dbReference>
<evidence type="ECO:0000313" key="3">
    <source>
        <dbReference type="Proteomes" id="UP000265520"/>
    </source>
</evidence>
<dbReference type="EMBL" id="LXQA010863418">
    <property type="protein sequence ID" value="MCI74562.1"/>
    <property type="molecule type" value="Genomic_DNA"/>
</dbReference>
<organism evidence="2 3">
    <name type="scientific">Trifolium medium</name>
    <dbReference type="NCBI Taxonomy" id="97028"/>
    <lineage>
        <taxon>Eukaryota</taxon>
        <taxon>Viridiplantae</taxon>
        <taxon>Streptophyta</taxon>
        <taxon>Embryophyta</taxon>
        <taxon>Tracheophyta</taxon>
        <taxon>Spermatophyta</taxon>
        <taxon>Magnoliopsida</taxon>
        <taxon>eudicotyledons</taxon>
        <taxon>Gunneridae</taxon>
        <taxon>Pentapetalae</taxon>
        <taxon>rosids</taxon>
        <taxon>fabids</taxon>
        <taxon>Fabales</taxon>
        <taxon>Fabaceae</taxon>
        <taxon>Papilionoideae</taxon>
        <taxon>50 kb inversion clade</taxon>
        <taxon>NPAAA clade</taxon>
        <taxon>Hologalegina</taxon>
        <taxon>IRL clade</taxon>
        <taxon>Trifolieae</taxon>
        <taxon>Trifolium</taxon>
    </lineage>
</organism>
<feature type="region of interest" description="Disordered" evidence="1">
    <location>
        <begin position="1"/>
        <end position="29"/>
    </location>
</feature>
<dbReference type="AlphaFoldDB" id="A0A392UM77"/>
<reference evidence="2 3" key="1">
    <citation type="journal article" date="2018" name="Front. Plant Sci.">
        <title>Red Clover (Trifolium pratense) and Zigzag Clover (T. medium) - A Picture of Genomic Similarities and Differences.</title>
        <authorList>
            <person name="Dluhosova J."/>
            <person name="Istvanek J."/>
            <person name="Nedelnik J."/>
            <person name="Repkova J."/>
        </authorList>
    </citation>
    <scope>NUCLEOTIDE SEQUENCE [LARGE SCALE GENOMIC DNA]</scope>
    <source>
        <strain evidence="3">cv. 10/8</strain>
        <tissue evidence="2">Leaf</tissue>
    </source>
</reference>
<evidence type="ECO:0000313" key="2">
    <source>
        <dbReference type="EMBL" id="MCI74562.1"/>
    </source>
</evidence>
<sequence length="29" mass="3122">MDRVDVFSGSLEADECPSKNEIRSGPLLG</sequence>
<proteinExistence type="predicted"/>
<feature type="non-terminal residue" evidence="2">
    <location>
        <position position="29"/>
    </location>
</feature>
<accession>A0A392UM77</accession>
<evidence type="ECO:0000256" key="1">
    <source>
        <dbReference type="SAM" id="MobiDB-lite"/>
    </source>
</evidence>